<sequence>MNEEDMGEVLTIAESMMRARDNTLDDLEEGYAGFGFFNERTGMYNLPYTEVFSSQIDRLLELMGLPRRCDTDMVKKVTRTINRCAKELRMQFTHVKINDQRLVRENLLEEKKDYPLEDTDAYSIIMREVEESYEAFHGHSSRLNSLLNKTKDINKFLSFLEKHPSMFNEAAQFELLADKQSLDGDTERYNEILTFFNRHSDYVGRDFVISAVSCIATDERCKDTKLKPVLEMILVKNIPEKAFASCEYKNDLREIFNWTDSQALKDKIRRNMFE</sequence>
<gene>
    <name evidence="1" type="ORF">J3U88_28715</name>
</gene>
<keyword evidence="2" id="KW-1185">Reference proteome</keyword>
<evidence type="ECO:0000313" key="1">
    <source>
        <dbReference type="EMBL" id="MBO1322490.1"/>
    </source>
</evidence>
<accession>A0A8J7QNQ8</accession>
<name>A0A8J7QNQ8_9BACT</name>
<protein>
    <submittedName>
        <fullName evidence="1">Uncharacterized protein</fullName>
    </submittedName>
</protein>
<proteinExistence type="predicted"/>
<dbReference type="RefSeq" id="WP_207862463.1">
    <property type="nucleotide sequence ID" value="NZ_JAFREP010000038.1"/>
</dbReference>
<reference evidence="1" key="1">
    <citation type="submission" date="2021-03" db="EMBL/GenBank/DDBJ databases">
        <authorList>
            <person name="Wang G."/>
        </authorList>
    </citation>
    <scope>NUCLEOTIDE SEQUENCE</scope>
    <source>
        <strain evidence="1">KCTC 12899</strain>
    </source>
</reference>
<comment type="caution">
    <text evidence="1">The sequence shown here is derived from an EMBL/GenBank/DDBJ whole genome shotgun (WGS) entry which is preliminary data.</text>
</comment>
<dbReference type="EMBL" id="JAFREP010000038">
    <property type="protein sequence ID" value="MBO1322490.1"/>
    <property type="molecule type" value="Genomic_DNA"/>
</dbReference>
<evidence type="ECO:0000313" key="2">
    <source>
        <dbReference type="Proteomes" id="UP000664417"/>
    </source>
</evidence>
<organism evidence="1 2">
    <name type="scientific">Acanthopleuribacter pedis</name>
    <dbReference type="NCBI Taxonomy" id="442870"/>
    <lineage>
        <taxon>Bacteria</taxon>
        <taxon>Pseudomonadati</taxon>
        <taxon>Acidobacteriota</taxon>
        <taxon>Holophagae</taxon>
        <taxon>Acanthopleuribacterales</taxon>
        <taxon>Acanthopleuribacteraceae</taxon>
        <taxon>Acanthopleuribacter</taxon>
    </lineage>
</organism>
<dbReference type="AlphaFoldDB" id="A0A8J7QNQ8"/>
<dbReference type="Proteomes" id="UP000664417">
    <property type="component" value="Unassembled WGS sequence"/>
</dbReference>